<protein>
    <submittedName>
        <fullName evidence="2">Uncharacterized protein</fullName>
    </submittedName>
</protein>
<reference evidence="2" key="1">
    <citation type="submission" date="2024-02" db="EMBL/GenBank/DDBJ databases">
        <authorList>
            <consortium name="ELIXIR-Norway"/>
            <consortium name="Elixir Norway"/>
        </authorList>
    </citation>
    <scope>NUCLEOTIDE SEQUENCE</scope>
</reference>
<dbReference type="EMBL" id="OZ019899">
    <property type="protein sequence ID" value="CAK9232091.1"/>
    <property type="molecule type" value="Genomic_DNA"/>
</dbReference>
<name>A0ABP0UX33_9BRYO</name>
<feature type="compositionally biased region" description="Low complexity" evidence="1">
    <location>
        <begin position="56"/>
        <end position="71"/>
    </location>
</feature>
<dbReference type="PANTHER" id="PTHR33703">
    <property type="entry name" value="OS07G0691300 PROTEIN"/>
    <property type="match status" value="1"/>
</dbReference>
<evidence type="ECO:0000313" key="3">
    <source>
        <dbReference type="Proteomes" id="UP001497512"/>
    </source>
</evidence>
<dbReference type="InterPro" id="IPR032710">
    <property type="entry name" value="NTF2-like_dom_sf"/>
</dbReference>
<dbReference type="SUPFAM" id="SSF54427">
    <property type="entry name" value="NTF2-like"/>
    <property type="match status" value="1"/>
</dbReference>
<feature type="compositionally biased region" description="Low complexity" evidence="1">
    <location>
        <begin position="1"/>
        <end position="12"/>
    </location>
</feature>
<feature type="region of interest" description="Disordered" evidence="1">
    <location>
        <begin position="1"/>
        <end position="75"/>
    </location>
</feature>
<keyword evidence="3" id="KW-1185">Reference proteome</keyword>
<feature type="compositionally biased region" description="Basic and acidic residues" evidence="1">
    <location>
        <begin position="13"/>
        <end position="28"/>
    </location>
</feature>
<proteinExistence type="predicted"/>
<accession>A0ABP0UX33</accession>
<sequence length="261" mass="28796">MSIISSCRTVSSSRRESRSTAALKKTDSDSEEDEAECKEYSRSAVAPGGTTDSFNSQSSSPSYRGSSNSLSPAASDDHSRLLLDVDLEDNYDHSLIYQEQNESLLRAFYNALAAGNVVLVKALLAPDLELWFHGPRCHQYMSKLLTGSTSFRSVSLIPASIHANRDRVFVEGQGPAPSRAAASGVSWAHIWTVEQGRLVALREYWATAVLVSRSSSLQRQFTADYCKPAQSRQVLPPSQLVWQSKLWETKHPYTPALIVLI</sequence>
<evidence type="ECO:0000313" key="2">
    <source>
        <dbReference type="EMBL" id="CAK9232091.1"/>
    </source>
</evidence>
<evidence type="ECO:0000256" key="1">
    <source>
        <dbReference type="SAM" id="MobiDB-lite"/>
    </source>
</evidence>
<organism evidence="2 3">
    <name type="scientific">Sphagnum troendelagicum</name>
    <dbReference type="NCBI Taxonomy" id="128251"/>
    <lineage>
        <taxon>Eukaryota</taxon>
        <taxon>Viridiplantae</taxon>
        <taxon>Streptophyta</taxon>
        <taxon>Embryophyta</taxon>
        <taxon>Bryophyta</taxon>
        <taxon>Sphagnophytina</taxon>
        <taxon>Sphagnopsida</taxon>
        <taxon>Sphagnales</taxon>
        <taxon>Sphagnaceae</taxon>
        <taxon>Sphagnum</taxon>
    </lineage>
</organism>
<dbReference type="InterPro" id="IPR009798">
    <property type="entry name" value="Wun1-like"/>
</dbReference>
<gene>
    <name evidence="2" type="ORF">CSSPTR1EN2_LOCUS21084</name>
</gene>
<dbReference type="PANTHER" id="PTHR33703:SF1">
    <property type="entry name" value="WOUND-INDUCED PROTEIN 1"/>
    <property type="match status" value="1"/>
</dbReference>
<dbReference type="Gene3D" id="3.10.450.50">
    <property type="match status" value="1"/>
</dbReference>
<dbReference type="Proteomes" id="UP001497512">
    <property type="component" value="Chromosome 7"/>
</dbReference>
<dbReference type="Pfam" id="PF07107">
    <property type="entry name" value="WI12"/>
    <property type="match status" value="1"/>
</dbReference>